<evidence type="ECO:0000313" key="1">
    <source>
        <dbReference type="EMBL" id="SMC47148.1"/>
    </source>
</evidence>
<reference evidence="1 2" key="1">
    <citation type="submission" date="2017-04" db="EMBL/GenBank/DDBJ databases">
        <authorList>
            <person name="Afonso C.L."/>
            <person name="Miller P.J."/>
            <person name="Scott M.A."/>
            <person name="Spackman E."/>
            <person name="Goraichik I."/>
            <person name="Dimitrov K.M."/>
            <person name="Suarez D.L."/>
            <person name="Swayne D.E."/>
        </authorList>
    </citation>
    <scope>NUCLEOTIDE SEQUENCE [LARGE SCALE GENOMIC DNA]</scope>
    <source>
        <strain evidence="1 2">DSM 3385</strain>
    </source>
</reference>
<sequence length="178" mass="20114">MKQLSMREKKVLFLGVCFLLLFFAFKGILLPAMEKKEHLEKRVAVAEKNLQEMLSMETRHHRMGLAVAQGLSTGEKRVKGFTLFSFLDQQAMKSKVKENIVHMKPDSRKQGNGTGTVSMVKVKLESLYLKEFMDFLYLIETADRGVHISGVSLVKTGKKNRLLDAVVDAWVLVPEDAA</sequence>
<accession>A0A1W1ZGJ0</accession>
<dbReference type="GO" id="GO:0015627">
    <property type="term" value="C:type II protein secretion system complex"/>
    <property type="evidence" value="ECO:0007669"/>
    <property type="project" value="InterPro"/>
</dbReference>
<proteinExistence type="predicted"/>
<dbReference type="RefSeq" id="WP_084066911.1">
    <property type="nucleotide sequence ID" value="NZ_FWXY01000002.1"/>
</dbReference>
<dbReference type="InterPro" id="IPR007690">
    <property type="entry name" value="T2SS_GspM"/>
</dbReference>
<dbReference type="STRING" id="1121400.SAMN02746065_102256"/>
<name>A0A1W1ZGJ0_9BACT</name>
<dbReference type="Proteomes" id="UP000192418">
    <property type="component" value="Unassembled WGS sequence"/>
</dbReference>
<dbReference type="EMBL" id="FWXY01000002">
    <property type="protein sequence ID" value="SMC47148.1"/>
    <property type="molecule type" value="Genomic_DNA"/>
</dbReference>
<dbReference type="GO" id="GO:0015628">
    <property type="term" value="P:protein secretion by the type II secretion system"/>
    <property type="evidence" value="ECO:0007669"/>
    <property type="project" value="InterPro"/>
</dbReference>
<dbReference type="OrthoDB" id="5432548at2"/>
<dbReference type="AlphaFoldDB" id="A0A1W1ZGJ0"/>
<keyword evidence="2" id="KW-1185">Reference proteome</keyword>
<protein>
    <submittedName>
        <fullName evidence="1">General secretion pathway protein M</fullName>
    </submittedName>
</protein>
<gene>
    <name evidence="1" type="ORF">SAMN02746065_102256</name>
</gene>
<organism evidence="1 2">
    <name type="scientific">Desulfocicer vacuolatum DSM 3385</name>
    <dbReference type="NCBI Taxonomy" id="1121400"/>
    <lineage>
        <taxon>Bacteria</taxon>
        <taxon>Pseudomonadati</taxon>
        <taxon>Thermodesulfobacteriota</taxon>
        <taxon>Desulfobacteria</taxon>
        <taxon>Desulfobacterales</taxon>
        <taxon>Desulfobacteraceae</taxon>
        <taxon>Desulfocicer</taxon>
    </lineage>
</organism>
<evidence type="ECO:0000313" key="2">
    <source>
        <dbReference type="Proteomes" id="UP000192418"/>
    </source>
</evidence>
<dbReference type="Pfam" id="PF04612">
    <property type="entry name" value="T2SSM"/>
    <property type="match status" value="1"/>
</dbReference>